<evidence type="ECO:0000256" key="2">
    <source>
        <dbReference type="ARBA" id="ARBA00022692"/>
    </source>
</evidence>
<keyword evidence="3 6" id="KW-1133">Transmembrane helix</keyword>
<dbReference type="InterPro" id="IPR007343">
    <property type="entry name" value="Uncharacterised_pept_Zn_put"/>
</dbReference>
<feature type="region of interest" description="Disordered" evidence="5">
    <location>
        <begin position="1"/>
        <end position="52"/>
    </location>
</feature>
<dbReference type="Pfam" id="PF04228">
    <property type="entry name" value="Zn_peptidase"/>
    <property type="match status" value="1"/>
</dbReference>
<evidence type="ECO:0008006" key="9">
    <source>
        <dbReference type="Google" id="ProtNLM"/>
    </source>
</evidence>
<dbReference type="PANTHER" id="PTHR30168">
    <property type="entry name" value="PUTATIVE MEMBRANE PROTEIN YPFJ"/>
    <property type="match status" value="1"/>
</dbReference>
<dbReference type="EMBL" id="BNAY01000004">
    <property type="protein sequence ID" value="GHH21843.1"/>
    <property type="molecule type" value="Genomic_DNA"/>
</dbReference>
<sequence>MLSRGNGDEYDTPAAYPAVLGTNWGNTVESPDDSGDRPAWAPPAEAPREQRSTVRTTVVLFAVFMTLVLVAAAFVVGGLKQSKADPVQTRQPTLSPSSTVVTSVTPPTSRAEVPTRKHEAAANPLVAPGVTLPKVTCELPKLGGTKDGLEAFHTALIPCLERAWHPALSQVGEPRIPVAINVHDVKDTACGPSPPPDEAMGFYCSEGATIFLPLPRQLENGGPDLLTQLFLLGHEYGHHVQEQSGILRKYHALYRAADGDQPKILELSRRFELQADCFSAMFLANAAGRGSIGAGMVSQLRQSTFEDSDTHGSSKNAALWQKRGLTAKDTSACNTFAAPAKEVS</sequence>
<evidence type="ECO:0000256" key="4">
    <source>
        <dbReference type="ARBA" id="ARBA00023136"/>
    </source>
</evidence>
<evidence type="ECO:0000256" key="5">
    <source>
        <dbReference type="SAM" id="MobiDB-lite"/>
    </source>
</evidence>
<dbReference type="Proteomes" id="UP000635387">
    <property type="component" value="Unassembled WGS sequence"/>
</dbReference>
<evidence type="ECO:0000256" key="1">
    <source>
        <dbReference type="ARBA" id="ARBA00004167"/>
    </source>
</evidence>
<evidence type="ECO:0000313" key="8">
    <source>
        <dbReference type="Proteomes" id="UP000635387"/>
    </source>
</evidence>
<protein>
    <recommendedName>
        <fullName evidence="9">Metalloprotease</fullName>
    </recommendedName>
</protein>
<feature type="region of interest" description="Disordered" evidence="5">
    <location>
        <begin position="81"/>
        <end position="118"/>
    </location>
</feature>
<keyword evidence="8" id="KW-1185">Reference proteome</keyword>
<dbReference type="PANTHER" id="PTHR30168:SF0">
    <property type="entry name" value="INNER MEMBRANE PROTEIN"/>
    <property type="match status" value="1"/>
</dbReference>
<proteinExistence type="predicted"/>
<accession>A0ABQ3LNQ0</accession>
<keyword evidence="2 6" id="KW-0812">Transmembrane</keyword>
<evidence type="ECO:0000313" key="7">
    <source>
        <dbReference type="EMBL" id="GHH21843.1"/>
    </source>
</evidence>
<evidence type="ECO:0000256" key="6">
    <source>
        <dbReference type="SAM" id="Phobius"/>
    </source>
</evidence>
<keyword evidence="4 6" id="KW-0472">Membrane</keyword>
<gene>
    <name evidence="7" type="ORF">GCM10017790_43420</name>
</gene>
<comment type="subcellular location">
    <subcellularLocation>
        <location evidence="1">Membrane</location>
        <topology evidence="1">Single-pass membrane protein</topology>
    </subcellularLocation>
</comment>
<feature type="transmembrane region" description="Helical" evidence="6">
    <location>
        <begin position="58"/>
        <end position="79"/>
    </location>
</feature>
<reference evidence="8" key="1">
    <citation type="journal article" date="2019" name="Int. J. Syst. Evol. Microbiol.">
        <title>The Global Catalogue of Microorganisms (GCM) 10K type strain sequencing project: providing services to taxonomists for standard genome sequencing and annotation.</title>
        <authorList>
            <consortium name="The Broad Institute Genomics Platform"/>
            <consortium name="The Broad Institute Genome Sequencing Center for Infectious Disease"/>
            <person name="Wu L."/>
            <person name="Ma J."/>
        </authorList>
    </citation>
    <scope>NUCLEOTIDE SEQUENCE [LARGE SCALE GENOMIC DNA]</scope>
    <source>
        <strain evidence="8">CGMCC 4.7683</strain>
    </source>
</reference>
<name>A0ABQ3LNQ0_9PSEU</name>
<comment type="caution">
    <text evidence="7">The sequence shown here is derived from an EMBL/GenBank/DDBJ whole genome shotgun (WGS) entry which is preliminary data.</text>
</comment>
<evidence type="ECO:0000256" key="3">
    <source>
        <dbReference type="ARBA" id="ARBA00022989"/>
    </source>
</evidence>
<feature type="compositionally biased region" description="Low complexity" evidence="5">
    <location>
        <begin position="92"/>
        <end position="109"/>
    </location>
</feature>
<organism evidence="7 8">
    <name type="scientific">Amycolatopsis oliviviridis</name>
    <dbReference type="NCBI Taxonomy" id="1471590"/>
    <lineage>
        <taxon>Bacteria</taxon>
        <taxon>Bacillati</taxon>
        <taxon>Actinomycetota</taxon>
        <taxon>Actinomycetes</taxon>
        <taxon>Pseudonocardiales</taxon>
        <taxon>Pseudonocardiaceae</taxon>
        <taxon>Amycolatopsis</taxon>
    </lineage>
</organism>